<dbReference type="Proteomes" id="UP000247498">
    <property type="component" value="Unassembled WGS sequence"/>
</dbReference>
<evidence type="ECO:0000256" key="2">
    <source>
        <dbReference type="ARBA" id="ARBA00007370"/>
    </source>
</evidence>
<sequence>MQAMRLCSGPQAGPSGRCARSRTRCSAAVAGGKVYIDPVKKECTAFAPATVANLGPGFDWLGCAVEGEGDTVVARVLPDQPGKVVIDKIEGDNGRLSLVAAENCVGIAAIETLKLMGQPSCGVGLTLHKGLPLGSGMGSSAASAAAAAWAVNGLFGSPLTKDQLVTAGLASEAAVSGYHADNVGPSLLGGFVLVRSCDPLELVRLPYGGNGPLYFVLVNPLFEAPTKQMRAVLPRDVPFKSMIHNSTQGGALVAAILQGDARLLGSALDSDCIVEPVRAPLIPGMAAVKAAAKAAGAFGCTISGAGPTAVAVVSDADVGARVADAMADAFRTEGRLEVNSKAVVRLDPEGAKFV</sequence>
<evidence type="ECO:0000256" key="11">
    <source>
        <dbReference type="ARBA" id="ARBA00049913"/>
    </source>
</evidence>
<keyword evidence="15" id="KW-1185">Reference proteome</keyword>
<keyword evidence="6" id="KW-0808">Transferase</keyword>
<evidence type="ECO:0000256" key="3">
    <source>
        <dbReference type="ARBA" id="ARBA00012078"/>
    </source>
</evidence>
<keyword evidence="7" id="KW-0791">Threonine biosynthesis</keyword>
<dbReference type="NCBIfam" id="NF002288">
    <property type="entry name" value="PRK01212.1-4"/>
    <property type="match status" value="1"/>
</dbReference>
<dbReference type="InterPro" id="IPR020568">
    <property type="entry name" value="Ribosomal_Su5_D2-typ_SF"/>
</dbReference>
<dbReference type="OrthoDB" id="195231at2759"/>
<dbReference type="FunCoup" id="A0A2V0PE23">
    <property type="interactions" value="747"/>
</dbReference>
<dbReference type="Pfam" id="PF00288">
    <property type="entry name" value="GHMP_kinases_N"/>
    <property type="match status" value="1"/>
</dbReference>
<dbReference type="GO" id="GO:0004413">
    <property type="term" value="F:homoserine kinase activity"/>
    <property type="evidence" value="ECO:0007669"/>
    <property type="project" value="UniProtKB-EC"/>
</dbReference>
<evidence type="ECO:0000256" key="8">
    <source>
        <dbReference type="ARBA" id="ARBA00022741"/>
    </source>
</evidence>
<evidence type="ECO:0000259" key="12">
    <source>
        <dbReference type="Pfam" id="PF00288"/>
    </source>
</evidence>
<evidence type="ECO:0000256" key="6">
    <source>
        <dbReference type="ARBA" id="ARBA00022679"/>
    </source>
</evidence>
<evidence type="ECO:0000313" key="14">
    <source>
        <dbReference type="EMBL" id="GBF98094.1"/>
    </source>
</evidence>
<evidence type="ECO:0000256" key="7">
    <source>
        <dbReference type="ARBA" id="ARBA00022697"/>
    </source>
</evidence>
<dbReference type="NCBIfam" id="TIGR00191">
    <property type="entry name" value="thrB"/>
    <property type="match status" value="1"/>
</dbReference>
<gene>
    <name evidence="14" type="ORF">Rsub_10840</name>
</gene>
<evidence type="ECO:0000256" key="1">
    <source>
        <dbReference type="ARBA" id="ARBA00005015"/>
    </source>
</evidence>
<dbReference type="PANTHER" id="PTHR20861">
    <property type="entry name" value="HOMOSERINE/4-DIPHOSPHOCYTIDYL-2-C-METHYL-D-ERYTHRITOL KINASE"/>
    <property type="match status" value="1"/>
</dbReference>
<dbReference type="InterPro" id="IPR014721">
    <property type="entry name" value="Ribsml_uS5_D2-typ_fold_subgr"/>
</dbReference>
<dbReference type="UniPathway" id="UPA00050">
    <property type="reaction ID" value="UER00064"/>
</dbReference>
<accession>A0A2V0PE23</accession>
<dbReference type="InterPro" id="IPR006204">
    <property type="entry name" value="GHMP_kinase_N_dom"/>
</dbReference>
<evidence type="ECO:0000259" key="13">
    <source>
        <dbReference type="Pfam" id="PF08544"/>
    </source>
</evidence>
<keyword evidence="5" id="KW-0028">Amino-acid biosynthesis</keyword>
<dbReference type="InterPro" id="IPR036554">
    <property type="entry name" value="GHMP_kinase_C_sf"/>
</dbReference>
<dbReference type="AlphaFoldDB" id="A0A2V0PE23"/>
<organism evidence="14 15">
    <name type="scientific">Raphidocelis subcapitata</name>
    <dbReference type="NCBI Taxonomy" id="307507"/>
    <lineage>
        <taxon>Eukaryota</taxon>
        <taxon>Viridiplantae</taxon>
        <taxon>Chlorophyta</taxon>
        <taxon>core chlorophytes</taxon>
        <taxon>Chlorophyceae</taxon>
        <taxon>CS clade</taxon>
        <taxon>Sphaeropleales</taxon>
        <taxon>Selenastraceae</taxon>
        <taxon>Raphidocelis</taxon>
    </lineage>
</organism>
<dbReference type="SUPFAM" id="SSF54211">
    <property type="entry name" value="Ribosomal protein S5 domain 2-like"/>
    <property type="match status" value="1"/>
</dbReference>
<dbReference type="GO" id="GO:0009088">
    <property type="term" value="P:threonine biosynthetic process"/>
    <property type="evidence" value="ECO:0007669"/>
    <property type="project" value="UniProtKB-UniPathway"/>
</dbReference>
<name>A0A2V0PE23_9CHLO</name>
<keyword evidence="9 14" id="KW-0418">Kinase</keyword>
<protein>
    <recommendedName>
        <fullName evidence="4">Homoserine kinase</fullName>
        <ecNumber evidence="3">2.7.1.39</ecNumber>
    </recommendedName>
</protein>
<dbReference type="PRINTS" id="PR00958">
    <property type="entry name" value="HOMSERKINASE"/>
</dbReference>
<keyword evidence="10" id="KW-0067">ATP-binding</keyword>
<dbReference type="EC" id="2.7.1.39" evidence="3"/>
<comment type="similarity">
    <text evidence="2">Belongs to the GHMP kinase family. Homoserine kinase subfamily.</text>
</comment>
<dbReference type="InterPro" id="IPR000870">
    <property type="entry name" value="Homoserine_kinase"/>
</dbReference>
<evidence type="ECO:0000256" key="9">
    <source>
        <dbReference type="ARBA" id="ARBA00022777"/>
    </source>
</evidence>
<proteinExistence type="inferred from homology"/>
<dbReference type="HAMAP" id="MF_00384">
    <property type="entry name" value="Homoser_kinase"/>
    <property type="match status" value="1"/>
</dbReference>
<dbReference type="PIRSF" id="PIRSF000676">
    <property type="entry name" value="Homoser_kin"/>
    <property type="match status" value="1"/>
</dbReference>
<evidence type="ECO:0000256" key="10">
    <source>
        <dbReference type="ARBA" id="ARBA00022840"/>
    </source>
</evidence>
<evidence type="ECO:0000256" key="4">
    <source>
        <dbReference type="ARBA" id="ARBA00017858"/>
    </source>
</evidence>
<comment type="caution">
    <text evidence="14">The sequence shown here is derived from an EMBL/GenBank/DDBJ whole genome shotgun (WGS) entry which is preliminary data.</text>
</comment>
<evidence type="ECO:0000313" key="15">
    <source>
        <dbReference type="Proteomes" id="UP000247498"/>
    </source>
</evidence>
<evidence type="ECO:0000256" key="5">
    <source>
        <dbReference type="ARBA" id="ARBA00022605"/>
    </source>
</evidence>
<feature type="domain" description="GHMP kinase C-terminal" evidence="13">
    <location>
        <begin position="253"/>
        <end position="330"/>
    </location>
</feature>
<dbReference type="Gene3D" id="3.30.70.890">
    <property type="entry name" value="GHMP kinase, C-terminal domain"/>
    <property type="match status" value="1"/>
</dbReference>
<dbReference type="Pfam" id="PF08544">
    <property type="entry name" value="GHMP_kinases_C"/>
    <property type="match status" value="1"/>
</dbReference>
<dbReference type="EMBL" id="BDRX01000116">
    <property type="protein sequence ID" value="GBF98094.1"/>
    <property type="molecule type" value="Genomic_DNA"/>
</dbReference>
<dbReference type="PROSITE" id="PS00627">
    <property type="entry name" value="GHMP_KINASES_ATP"/>
    <property type="match status" value="1"/>
</dbReference>
<dbReference type="SUPFAM" id="SSF55060">
    <property type="entry name" value="GHMP Kinase, C-terminal domain"/>
    <property type="match status" value="1"/>
</dbReference>
<dbReference type="GO" id="GO:0005524">
    <property type="term" value="F:ATP binding"/>
    <property type="evidence" value="ECO:0007669"/>
    <property type="project" value="UniProtKB-KW"/>
</dbReference>
<dbReference type="InterPro" id="IPR006203">
    <property type="entry name" value="GHMP_knse_ATP-bd_CS"/>
</dbReference>
<reference evidence="14 15" key="1">
    <citation type="journal article" date="2018" name="Sci. Rep.">
        <title>Raphidocelis subcapitata (=Pseudokirchneriella subcapitata) provides an insight into genome evolution and environmental adaptations in the Sphaeropleales.</title>
        <authorList>
            <person name="Suzuki S."/>
            <person name="Yamaguchi H."/>
            <person name="Nakajima N."/>
            <person name="Kawachi M."/>
        </authorList>
    </citation>
    <scope>NUCLEOTIDE SEQUENCE [LARGE SCALE GENOMIC DNA]</scope>
    <source>
        <strain evidence="14 15">NIES-35</strain>
    </source>
</reference>
<keyword evidence="8" id="KW-0547">Nucleotide-binding</keyword>
<dbReference type="InterPro" id="IPR013750">
    <property type="entry name" value="GHMP_kinase_C_dom"/>
</dbReference>
<dbReference type="STRING" id="307507.A0A2V0PE23"/>
<dbReference type="PANTHER" id="PTHR20861:SF1">
    <property type="entry name" value="HOMOSERINE KINASE"/>
    <property type="match status" value="1"/>
</dbReference>
<comment type="pathway">
    <text evidence="1">Amino-acid biosynthesis; L-threonine biosynthesis; L-threonine from L-aspartate: step 4/5.</text>
</comment>
<comment type="catalytic activity">
    <reaction evidence="11">
        <text>L-homoserine + ATP = O-phospho-L-homoserine + ADP + H(+)</text>
        <dbReference type="Rhea" id="RHEA:13985"/>
        <dbReference type="ChEBI" id="CHEBI:15378"/>
        <dbReference type="ChEBI" id="CHEBI:30616"/>
        <dbReference type="ChEBI" id="CHEBI:57476"/>
        <dbReference type="ChEBI" id="CHEBI:57590"/>
        <dbReference type="ChEBI" id="CHEBI:456216"/>
        <dbReference type="EC" id="2.7.1.39"/>
    </reaction>
    <physiologicalReaction direction="left-to-right" evidence="11">
        <dbReference type="Rhea" id="RHEA:13986"/>
    </physiologicalReaction>
</comment>
<feature type="domain" description="GHMP kinase N-terminal" evidence="12">
    <location>
        <begin position="110"/>
        <end position="190"/>
    </location>
</feature>
<dbReference type="Gene3D" id="3.30.230.10">
    <property type="match status" value="1"/>
</dbReference>
<dbReference type="InParanoid" id="A0A2V0PE23"/>